<organism evidence="2 3">
    <name type="scientific">Acinetobacter venetianus</name>
    <dbReference type="NCBI Taxonomy" id="52133"/>
    <lineage>
        <taxon>Bacteria</taxon>
        <taxon>Pseudomonadati</taxon>
        <taxon>Pseudomonadota</taxon>
        <taxon>Gammaproteobacteria</taxon>
        <taxon>Moraxellales</taxon>
        <taxon>Moraxellaceae</taxon>
        <taxon>Acinetobacter</taxon>
    </lineage>
</organism>
<dbReference type="PATRIC" id="fig|52133.19.peg.1854"/>
<feature type="chain" id="PRO_5007563004" evidence="1">
    <location>
        <begin position="21"/>
        <end position="158"/>
    </location>
</feature>
<feature type="signal peptide" evidence="1">
    <location>
        <begin position="1"/>
        <end position="20"/>
    </location>
</feature>
<protein>
    <submittedName>
        <fullName evidence="2">Uncharacterized protein</fullName>
    </submittedName>
</protein>
<evidence type="ECO:0000313" key="3">
    <source>
        <dbReference type="Proteomes" id="UP000075544"/>
    </source>
</evidence>
<evidence type="ECO:0000256" key="1">
    <source>
        <dbReference type="SAM" id="SignalP"/>
    </source>
</evidence>
<gene>
    <name evidence="2" type="ORF">AVENLUH13518_01826</name>
</gene>
<comment type="caution">
    <text evidence="2">The sequence shown here is derived from an EMBL/GenBank/DDBJ whole genome shotgun (WGS) entry which is preliminary data.</text>
</comment>
<dbReference type="EMBL" id="JRHX01000052">
    <property type="protein sequence ID" value="KXZ70561.1"/>
    <property type="molecule type" value="Genomic_DNA"/>
</dbReference>
<dbReference type="AlphaFoldDB" id="A0A150HUC8"/>
<proteinExistence type="predicted"/>
<accession>A0A150HUC8</accession>
<reference evidence="2 3" key="1">
    <citation type="journal article" date="2016" name="Sci. Rep.">
        <title>Genomic and phenotypic characterization of the species Acinetobacter venetianus.</title>
        <authorList>
            <person name="Fondi M."/>
            <person name="Maida I."/>
            <person name="Perrin E."/>
            <person name="Orlandini V."/>
            <person name="La Torre L."/>
            <person name="Bosi E."/>
            <person name="Negroni A."/>
            <person name="Zanaroli G."/>
            <person name="Fava F."/>
            <person name="Decorosi F."/>
            <person name="Giovannetti L."/>
            <person name="Viti C."/>
            <person name="Vaneechoutte M."/>
            <person name="Dijkshoorn L."/>
            <person name="Fani R."/>
        </authorList>
    </citation>
    <scope>NUCLEOTIDE SEQUENCE [LARGE SCALE GENOMIC DNA]</scope>
    <source>
        <strain evidence="2 3">LUH13518</strain>
    </source>
</reference>
<dbReference type="Proteomes" id="UP000075544">
    <property type="component" value="Unassembled WGS sequence"/>
</dbReference>
<dbReference type="RefSeq" id="WP_061524773.1">
    <property type="nucleotide sequence ID" value="NZ_JRHX01000052.1"/>
</dbReference>
<keyword evidence="1" id="KW-0732">Signal</keyword>
<evidence type="ECO:0000313" key="2">
    <source>
        <dbReference type="EMBL" id="KXZ70561.1"/>
    </source>
</evidence>
<sequence>MKTNKLSSVFFLFVSISANAQDVTTLLCQGAGTVLESKVSNEMEYDEKSRSYTKMNSTSTTDHRAFSGVTNIEISSGTVRMKLPHELVPPINKAQDGWFTLENTFIGDKEITEVLHLNAFNKPKVRIDRITGQLSLASGFQDFNGSCNKIDSNSAPKF</sequence>
<name>A0A150HUC8_9GAMM</name>